<feature type="region of interest" description="Disordered" evidence="1">
    <location>
        <begin position="1"/>
        <end position="33"/>
    </location>
</feature>
<evidence type="ECO:0008006" key="3">
    <source>
        <dbReference type="Google" id="ProtNLM"/>
    </source>
</evidence>
<name>A0A1B6KD35_9HEMI</name>
<feature type="non-terminal residue" evidence="2">
    <location>
        <position position="202"/>
    </location>
</feature>
<sequence>MFHKLKQTRHQAKSKPSCSTMDLSPVQNDDTDNTPFVFPNKRKIASNDFNGSSTSKKYVLDPTLLCKQNQFNCLTDHNYISSDDLVDTTKQHPTDTSSKKPKIPPIFLHEVNNYQEIIKDIKNIISDEFHTVVKGNSIKINLTDTSDFRKLTKFYEDSGIKFHTFQNPEDRKLEVVVRNVPTSLTEDEVKTELLSLNLPIVK</sequence>
<evidence type="ECO:0000313" key="2">
    <source>
        <dbReference type="EMBL" id="JAT09368.1"/>
    </source>
</evidence>
<feature type="compositionally biased region" description="Basic residues" evidence="1">
    <location>
        <begin position="1"/>
        <end position="13"/>
    </location>
</feature>
<evidence type="ECO:0000256" key="1">
    <source>
        <dbReference type="SAM" id="MobiDB-lite"/>
    </source>
</evidence>
<gene>
    <name evidence="2" type="ORF">g.29581</name>
</gene>
<accession>A0A1B6KD35</accession>
<dbReference type="AlphaFoldDB" id="A0A1B6KD35"/>
<proteinExistence type="predicted"/>
<dbReference type="EMBL" id="GEBQ01030609">
    <property type="protein sequence ID" value="JAT09368.1"/>
    <property type="molecule type" value="Transcribed_RNA"/>
</dbReference>
<organism evidence="2">
    <name type="scientific">Graphocephala atropunctata</name>
    <dbReference type="NCBI Taxonomy" id="36148"/>
    <lineage>
        <taxon>Eukaryota</taxon>
        <taxon>Metazoa</taxon>
        <taxon>Ecdysozoa</taxon>
        <taxon>Arthropoda</taxon>
        <taxon>Hexapoda</taxon>
        <taxon>Insecta</taxon>
        <taxon>Pterygota</taxon>
        <taxon>Neoptera</taxon>
        <taxon>Paraneoptera</taxon>
        <taxon>Hemiptera</taxon>
        <taxon>Auchenorrhyncha</taxon>
        <taxon>Membracoidea</taxon>
        <taxon>Cicadellidae</taxon>
        <taxon>Cicadellinae</taxon>
        <taxon>Cicadellini</taxon>
        <taxon>Graphocephala</taxon>
    </lineage>
</organism>
<reference evidence="2" key="1">
    <citation type="submission" date="2015-11" db="EMBL/GenBank/DDBJ databases">
        <title>De novo transcriptome assembly of four potential Pierce s Disease insect vectors from Arizona vineyards.</title>
        <authorList>
            <person name="Tassone E.E."/>
        </authorList>
    </citation>
    <scope>NUCLEOTIDE SEQUENCE</scope>
</reference>
<feature type="compositionally biased region" description="Polar residues" evidence="1">
    <location>
        <begin position="14"/>
        <end position="28"/>
    </location>
</feature>
<protein>
    <recommendedName>
        <fullName evidence="3">Pre-C2HC domain-containing protein</fullName>
    </recommendedName>
</protein>